<comment type="caution">
    <text evidence="1">The sequence shown here is derived from an EMBL/GenBank/DDBJ whole genome shotgun (WGS) entry which is preliminary data.</text>
</comment>
<sequence length="37" mass="4000">MSDLPSSIGLLQRSGRLRRTLTMGVKTNQLAGCLIDP</sequence>
<reference evidence="1 2" key="1">
    <citation type="submission" date="2021-02" db="EMBL/GenBank/DDBJ databases">
        <authorList>
            <person name="Vanwijnsberghe S."/>
        </authorList>
    </citation>
    <scope>NUCLEOTIDE SEQUENCE [LARGE SCALE GENOMIC DNA]</scope>
    <source>
        <strain evidence="1 2">R-69776</strain>
    </source>
</reference>
<gene>
    <name evidence="1" type="ORF">R69776_07499</name>
</gene>
<organism evidence="1 2">
    <name type="scientific">Paraburkholderia nemoris</name>
    <dbReference type="NCBI Taxonomy" id="2793076"/>
    <lineage>
        <taxon>Bacteria</taxon>
        <taxon>Pseudomonadati</taxon>
        <taxon>Pseudomonadota</taxon>
        <taxon>Betaproteobacteria</taxon>
        <taxon>Burkholderiales</taxon>
        <taxon>Burkholderiaceae</taxon>
        <taxon>Paraburkholderia</taxon>
    </lineage>
</organism>
<dbReference type="Proteomes" id="UP000673821">
    <property type="component" value="Unassembled WGS sequence"/>
</dbReference>
<name>A0ABN7N490_9BURK</name>
<accession>A0ABN7N490</accession>
<evidence type="ECO:0000313" key="1">
    <source>
        <dbReference type="EMBL" id="CAE6851008.1"/>
    </source>
</evidence>
<dbReference type="EMBL" id="CAJNBH010000036">
    <property type="protein sequence ID" value="CAE6851008.1"/>
    <property type="molecule type" value="Genomic_DNA"/>
</dbReference>
<proteinExistence type="predicted"/>
<protein>
    <submittedName>
        <fullName evidence="1">Uncharacterized protein</fullName>
    </submittedName>
</protein>
<evidence type="ECO:0000313" key="2">
    <source>
        <dbReference type="Proteomes" id="UP000673821"/>
    </source>
</evidence>
<keyword evidence="2" id="KW-1185">Reference proteome</keyword>